<dbReference type="PANTHER" id="PTHR14614:SF132">
    <property type="entry name" value="PROTEIN-LYSINE METHYLTRANSFERASE C42C1.13"/>
    <property type="match status" value="1"/>
</dbReference>
<sequence>MSFVRFLLLALFIPTYNSLSSRSSTPRRLNFFSLTSPSPLLSTPSTETYFHELSSTTFSSSIGSPTDAISSLYPCTYRTFNISSHILTVRQTTHSLGKLGSSIWSSSLSLSSYLPLEPSLIKNKKVIELGCGLGLPSIIASKLGADMVLVTDFWGEEGDRGMPGGMFRECIEGNFRGNGGKGEVFMLDWHDESVTLPFQPTVVIGSDLIYYPSDIIPLIETIKRIDAAEVLLFLPLSKRREGLEEFRRKVKEENTWLVDEEELVFNTHRIGRERMLKLMITQKK</sequence>
<keyword evidence="1" id="KW-0732">Signal</keyword>
<evidence type="ECO:0000313" key="3">
    <source>
        <dbReference type="Proteomes" id="UP001165160"/>
    </source>
</evidence>
<dbReference type="EMBL" id="BRXX01000497">
    <property type="protein sequence ID" value="GMI14333.1"/>
    <property type="molecule type" value="Genomic_DNA"/>
</dbReference>
<evidence type="ECO:0000313" key="2">
    <source>
        <dbReference type="EMBL" id="GMI14333.1"/>
    </source>
</evidence>
<reference evidence="3" key="1">
    <citation type="journal article" date="2023" name="Commun. Biol.">
        <title>Genome analysis of Parmales, the sister group of diatoms, reveals the evolutionary specialization of diatoms from phago-mixotrophs to photoautotrophs.</title>
        <authorList>
            <person name="Ban H."/>
            <person name="Sato S."/>
            <person name="Yoshikawa S."/>
            <person name="Yamada K."/>
            <person name="Nakamura Y."/>
            <person name="Ichinomiya M."/>
            <person name="Sato N."/>
            <person name="Blanc-Mathieu R."/>
            <person name="Endo H."/>
            <person name="Kuwata A."/>
            <person name="Ogata H."/>
        </authorList>
    </citation>
    <scope>NUCLEOTIDE SEQUENCE [LARGE SCALE GENOMIC DNA]</scope>
    <source>
        <strain evidence="3">NIES 3699</strain>
    </source>
</reference>
<dbReference type="Gene3D" id="3.40.50.150">
    <property type="entry name" value="Vaccinia Virus protein VP39"/>
    <property type="match status" value="1"/>
</dbReference>
<dbReference type="InterPro" id="IPR029063">
    <property type="entry name" value="SAM-dependent_MTases_sf"/>
</dbReference>
<keyword evidence="3" id="KW-1185">Reference proteome</keyword>
<accession>A0A9W7FLS5</accession>
<dbReference type="CDD" id="cd02440">
    <property type="entry name" value="AdoMet_MTases"/>
    <property type="match status" value="1"/>
</dbReference>
<evidence type="ECO:0000256" key="1">
    <source>
        <dbReference type="SAM" id="SignalP"/>
    </source>
</evidence>
<gene>
    <name evidence="2" type="ORF">TrVE_jg2186</name>
</gene>
<name>A0A9W7FLS5_9STRA</name>
<dbReference type="SUPFAM" id="SSF53335">
    <property type="entry name" value="S-adenosyl-L-methionine-dependent methyltransferases"/>
    <property type="match status" value="1"/>
</dbReference>
<feature type="signal peptide" evidence="1">
    <location>
        <begin position="1"/>
        <end position="18"/>
    </location>
</feature>
<feature type="chain" id="PRO_5040914729" evidence="1">
    <location>
        <begin position="19"/>
        <end position="284"/>
    </location>
</feature>
<dbReference type="AlphaFoldDB" id="A0A9W7FLS5"/>
<protein>
    <submittedName>
        <fullName evidence="2">Uncharacterized protein</fullName>
    </submittedName>
</protein>
<proteinExistence type="predicted"/>
<dbReference type="Pfam" id="PF10294">
    <property type="entry name" value="Methyltransf_16"/>
    <property type="match status" value="1"/>
</dbReference>
<comment type="caution">
    <text evidence="2">The sequence shown here is derived from an EMBL/GenBank/DDBJ whole genome shotgun (WGS) entry which is preliminary data.</text>
</comment>
<dbReference type="InterPro" id="IPR019410">
    <property type="entry name" value="Methyltransf_16"/>
</dbReference>
<organism evidence="2 3">
    <name type="scientific">Triparma verrucosa</name>
    <dbReference type="NCBI Taxonomy" id="1606542"/>
    <lineage>
        <taxon>Eukaryota</taxon>
        <taxon>Sar</taxon>
        <taxon>Stramenopiles</taxon>
        <taxon>Ochrophyta</taxon>
        <taxon>Bolidophyceae</taxon>
        <taxon>Parmales</taxon>
        <taxon>Triparmaceae</taxon>
        <taxon>Triparma</taxon>
    </lineage>
</organism>
<dbReference type="Proteomes" id="UP001165160">
    <property type="component" value="Unassembled WGS sequence"/>
</dbReference>
<dbReference type="PANTHER" id="PTHR14614">
    <property type="entry name" value="HEPATOCELLULAR CARCINOMA-ASSOCIATED ANTIGEN"/>
    <property type="match status" value="1"/>
</dbReference>